<sequence length="104" mass="12116">MLLILSLPQSHVFDSFTWETFLHHKNQWLFAGSDNTSWIPLVVGWDHMDIISQLSTLRPLEKKKWQRARQLSRASVLPASVNTAPEHGQRGKEIELSYKLDYSR</sequence>
<dbReference type="EMBL" id="VHII01000004">
    <property type="protein sequence ID" value="KAF1391538.1"/>
    <property type="molecule type" value="Genomic_DNA"/>
</dbReference>
<organism evidence="1 2">
    <name type="scientific">Perca fluviatilis</name>
    <name type="common">European perch</name>
    <dbReference type="NCBI Taxonomy" id="8168"/>
    <lineage>
        <taxon>Eukaryota</taxon>
        <taxon>Metazoa</taxon>
        <taxon>Chordata</taxon>
        <taxon>Craniata</taxon>
        <taxon>Vertebrata</taxon>
        <taxon>Euteleostomi</taxon>
        <taxon>Actinopterygii</taxon>
        <taxon>Neopterygii</taxon>
        <taxon>Teleostei</taxon>
        <taxon>Neoteleostei</taxon>
        <taxon>Acanthomorphata</taxon>
        <taxon>Eupercaria</taxon>
        <taxon>Perciformes</taxon>
        <taxon>Percoidei</taxon>
        <taxon>Percidae</taxon>
        <taxon>Percinae</taxon>
        <taxon>Perca</taxon>
    </lineage>
</organism>
<proteinExistence type="predicted"/>
<protein>
    <submittedName>
        <fullName evidence="1">Uncharacterized protein</fullName>
    </submittedName>
</protein>
<gene>
    <name evidence="1" type="ORF">PFLUV_G00043160</name>
</gene>
<accession>A0A6A5FFK2</accession>
<comment type="caution">
    <text evidence="1">The sequence shown here is derived from an EMBL/GenBank/DDBJ whole genome shotgun (WGS) entry which is preliminary data.</text>
</comment>
<name>A0A6A5FFK2_PERFL</name>
<evidence type="ECO:0000313" key="1">
    <source>
        <dbReference type="EMBL" id="KAF1391538.1"/>
    </source>
</evidence>
<dbReference type="AlphaFoldDB" id="A0A6A5FFK2"/>
<evidence type="ECO:0000313" key="2">
    <source>
        <dbReference type="Proteomes" id="UP000465112"/>
    </source>
</evidence>
<keyword evidence="2" id="KW-1185">Reference proteome</keyword>
<dbReference type="Proteomes" id="UP000465112">
    <property type="component" value="Chromosome 4"/>
</dbReference>
<reference evidence="1 2" key="1">
    <citation type="submission" date="2019-06" db="EMBL/GenBank/DDBJ databases">
        <title>A chromosome-scale genome assembly of the European perch, Perca fluviatilis.</title>
        <authorList>
            <person name="Roques C."/>
            <person name="Zahm M."/>
            <person name="Cabau C."/>
            <person name="Klopp C."/>
            <person name="Bouchez O."/>
            <person name="Donnadieu C."/>
            <person name="Kuhl H."/>
            <person name="Gislard M."/>
            <person name="Guendouz S."/>
            <person name="Journot L."/>
            <person name="Haffray P."/>
            <person name="Bestin A."/>
            <person name="Morvezen R."/>
            <person name="Feron R."/>
            <person name="Wen M."/>
            <person name="Jouanno E."/>
            <person name="Herpin A."/>
            <person name="Schartl M."/>
            <person name="Postlethwait J."/>
            <person name="Schaerlinger B."/>
            <person name="Chardard D."/>
            <person name="Lecocq T."/>
            <person name="Poncet C."/>
            <person name="Jaffrelo L."/>
            <person name="Lampietro C."/>
            <person name="Guiguen Y."/>
        </authorList>
    </citation>
    <scope>NUCLEOTIDE SEQUENCE [LARGE SCALE GENOMIC DNA]</scope>
    <source>
        <tissue evidence="1">Blood</tissue>
    </source>
</reference>